<reference evidence="1 2" key="1">
    <citation type="submission" date="2018-05" db="EMBL/GenBank/DDBJ databases">
        <title>Genomic Encyclopedia of Type Strains, Phase IV (KMG-IV): sequencing the most valuable type-strain genomes for metagenomic binning, comparative biology and taxonomic classification.</title>
        <authorList>
            <person name="Goeker M."/>
        </authorList>
    </citation>
    <scope>NUCLEOTIDE SEQUENCE [LARGE SCALE GENOMIC DNA]</scope>
    <source>
        <strain evidence="1 2">DSM 18773</strain>
    </source>
</reference>
<proteinExistence type="predicted"/>
<evidence type="ECO:0000313" key="1">
    <source>
        <dbReference type="EMBL" id="PWK10220.1"/>
    </source>
</evidence>
<dbReference type="OrthoDB" id="2608138at2"/>
<gene>
    <name evidence="1" type="ORF">C7459_11241</name>
</gene>
<dbReference type="RefSeq" id="WP_146201007.1">
    <property type="nucleotide sequence ID" value="NZ_QGGL01000012.1"/>
</dbReference>
<evidence type="ECO:0000313" key="2">
    <source>
        <dbReference type="Proteomes" id="UP000245634"/>
    </source>
</evidence>
<accession>A0A316D664</accession>
<dbReference type="Proteomes" id="UP000245634">
    <property type="component" value="Unassembled WGS sequence"/>
</dbReference>
<organism evidence="1 2">
    <name type="scientific">Tumebacillus permanentifrigoris</name>
    <dbReference type="NCBI Taxonomy" id="378543"/>
    <lineage>
        <taxon>Bacteria</taxon>
        <taxon>Bacillati</taxon>
        <taxon>Bacillota</taxon>
        <taxon>Bacilli</taxon>
        <taxon>Bacillales</taxon>
        <taxon>Alicyclobacillaceae</taxon>
        <taxon>Tumebacillus</taxon>
    </lineage>
</organism>
<sequence length="106" mass="12481">MSTNIPSEDWLPAERLSRVEQLQMIATVDRYLEEHLWSHRTYPSTWSRGFQVHSEIVVNESEQVVRQANVDAFLQVVETGERMEAYRISMVRVGDEAWQVFQTLRV</sequence>
<name>A0A316D664_9BACL</name>
<protein>
    <submittedName>
        <fullName evidence="1">Uncharacterized protein</fullName>
    </submittedName>
</protein>
<keyword evidence="2" id="KW-1185">Reference proteome</keyword>
<comment type="caution">
    <text evidence="1">The sequence shown here is derived from an EMBL/GenBank/DDBJ whole genome shotgun (WGS) entry which is preliminary data.</text>
</comment>
<dbReference type="AlphaFoldDB" id="A0A316D664"/>
<dbReference type="EMBL" id="QGGL01000012">
    <property type="protein sequence ID" value="PWK10220.1"/>
    <property type="molecule type" value="Genomic_DNA"/>
</dbReference>